<dbReference type="AlphaFoldDB" id="A0A0A2J468"/>
<reference evidence="2 3" key="1">
    <citation type="journal article" date="2015" name="Mol. Plant Microbe Interact.">
        <title>Genome, transcriptome, and functional analyses of Penicillium expansum provide new insights into secondary metabolism and pathogenicity.</title>
        <authorList>
            <person name="Ballester A.R."/>
            <person name="Marcet-Houben M."/>
            <person name="Levin E."/>
            <person name="Sela N."/>
            <person name="Selma-Lazaro C."/>
            <person name="Carmona L."/>
            <person name="Wisniewski M."/>
            <person name="Droby S."/>
            <person name="Gonzalez-Candelas L."/>
            <person name="Gabaldon T."/>
        </authorList>
    </citation>
    <scope>NUCLEOTIDE SEQUENCE [LARGE SCALE GENOMIC DNA]</scope>
    <source>
        <strain evidence="2 3">MD-8</strain>
    </source>
</reference>
<dbReference type="Gene3D" id="3.10.450.50">
    <property type="match status" value="1"/>
</dbReference>
<protein>
    <recommendedName>
        <fullName evidence="4">Dienelactone hydrolase</fullName>
    </recommendedName>
</protein>
<sequence length="509" mass="56599">MANISISAPGLSSGGFLYNNGNNNARLCVTAETEDFDMEIIKNWQEEGFDVLYLPYNGGGKDYARRLQSVKDGLGVGENYAVIAYGDAADYCLDYYINSVNASRLCALVAYYPSLIPDTRSRFPLSLQVLVHLAGETVDVLVQPVALGLQGKKRRQTRPINAGIGTGERLDLAYPAFTYDNAVPGFAETDLEEYDHLSADLAWTRTLKVLRKGYSRDPDYEQRYEQHVEGKFFSSNVRKTMDGYVQHKTPGVTYTPTISGGIGKKALRHFYEHYFIGKLPPSMRLRLLSRTTGPDRIVDELYVSYEHTQEVPWMLPGVPPTNKRVEIILVSIVSMRAGRLYSEHVYWDQASVLVQVGLLDPKLLPDGVQGVDRLPVVGREAARRILHEDTELEQEDYHNKMIRRARARARRSMNQSSHMSQAGDESGADLKSEAEQSLPDRSRNKGKAVQKTKPASLQRTATQAAEDEDEDGADTETESSVKARSEAGNQAAYVEDGGDDRAGNGSKQT</sequence>
<evidence type="ECO:0000313" key="3">
    <source>
        <dbReference type="Proteomes" id="UP000030143"/>
    </source>
</evidence>
<dbReference type="RefSeq" id="XP_016592901.1">
    <property type="nucleotide sequence ID" value="XM_016742461.1"/>
</dbReference>
<feature type="compositionally biased region" description="Basic and acidic residues" evidence="1">
    <location>
        <begin position="428"/>
        <end position="443"/>
    </location>
</feature>
<dbReference type="GeneID" id="27677880"/>
<dbReference type="InterPro" id="IPR032710">
    <property type="entry name" value="NTF2-like_dom_sf"/>
</dbReference>
<dbReference type="EMBL" id="JQFZ01000380">
    <property type="protein sequence ID" value="KGO49488.1"/>
    <property type="molecule type" value="Genomic_DNA"/>
</dbReference>
<dbReference type="GO" id="GO:0030638">
    <property type="term" value="P:polyketide metabolic process"/>
    <property type="evidence" value="ECO:0007669"/>
    <property type="project" value="InterPro"/>
</dbReference>
<gene>
    <name evidence="2" type="ORF">PEX2_051860</name>
</gene>
<name>A0A0A2J468_PENEN</name>
<dbReference type="PANTHER" id="PTHR38436:SF3">
    <property type="entry name" value="CARBOXYMETHYLENEBUTENOLIDASE-RELATED"/>
    <property type="match status" value="1"/>
</dbReference>
<dbReference type="PANTHER" id="PTHR38436">
    <property type="entry name" value="POLYKETIDE CYCLASE SNOAL-LIKE DOMAIN"/>
    <property type="match status" value="1"/>
</dbReference>
<dbReference type="VEuPathDB" id="FungiDB:PEXP_046400"/>
<evidence type="ECO:0000313" key="2">
    <source>
        <dbReference type="EMBL" id="KGO49488.1"/>
    </source>
</evidence>
<dbReference type="PhylomeDB" id="A0A0A2J468"/>
<evidence type="ECO:0008006" key="4">
    <source>
        <dbReference type="Google" id="ProtNLM"/>
    </source>
</evidence>
<feature type="compositionally biased region" description="Acidic residues" evidence="1">
    <location>
        <begin position="465"/>
        <end position="477"/>
    </location>
</feature>
<evidence type="ECO:0000256" key="1">
    <source>
        <dbReference type="SAM" id="MobiDB-lite"/>
    </source>
</evidence>
<dbReference type="HOGENOM" id="CLU_032662_2_1_1"/>
<dbReference type="OrthoDB" id="5440at2759"/>
<proteinExistence type="predicted"/>
<comment type="caution">
    <text evidence="2">The sequence shown here is derived from an EMBL/GenBank/DDBJ whole genome shotgun (WGS) entry which is preliminary data.</text>
</comment>
<organism evidence="2 3">
    <name type="scientific">Penicillium expansum</name>
    <name type="common">Blue mold rot fungus</name>
    <dbReference type="NCBI Taxonomy" id="27334"/>
    <lineage>
        <taxon>Eukaryota</taxon>
        <taxon>Fungi</taxon>
        <taxon>Dikarya</taxon>
        <taxon>Ascomycota</taxon>
        <taxon>Pezizomycotina</taxon>
        <taxon>Eurotiomycetes</taxon>
        <taxon>Eurotiomycetidae</taxon>
        <taxon>Eurotiales</taxon>
        <taxon>Aspergillaceae</taxon>
        <taxon>Penicillium</taxon>
    </lineage>
</organism>
<dbReference type="InterPro" id="IPR009959">
    <property type="entry name" value="Cyclase_SnoaL-like"/>
</dbReference>
<dbReference type="SUPFAM" id="SSF54427">
    <property type="entry name" value="NTF2-like"/>
    <property type="match status" value="1"/>
</dbReference>
<dbReference type="Proteomes" id="UP000030143">
    <property type="component" value="Unassembled WGS sequence"/>
</dbReference>
<keyword evidence="3" id="KW-1185">Reference proteome</keyword>
<accession>A0A0A2J468</accession>
<feature type="region of interest" description="Disordered" evidence="1">
    <location>
        <begin position="406"/>
        <end position="509"/>
    </location>
</feature>
<dbReference type="STRING" id="27334.A0A0A2J468"/>